<dbReference type="Pfam" id="PF00535">
    <property type="entry name" value="Glycos_transf_2"/>
    <property type="match status" value="1"/>
</dbReference>
<feature type="transmembrane region" description="Helical" evidence="1">
    <location>
        <begin position="261"/>
        <end position="278"/>
    </location>
</feature>
<feature type="transmembrane region" description="Helical" evidence="1">
    <location>
        <begin position="290"/>
        <end position="310"/>
    </location>
</feature>
<dbReference type="InterPro" id="IPR001173">
    <property type="entry name" value="Glyco_trans_2-like"/>
</dbReference>
<keyword evidence="1" id="KW-0472">Membrane</keyword>
<dbReference type="PANTHER" id="PTHR43685">
    <property type="entry name" value="GLYCOSYLTRANSFERASE"/>
    <property type="match status" value="1"/>
</dbReference>
<protein>
    <submittedName>
        <fullName evidence="3">Glycosyl transferase</fullName>
    </submittedName>
</protein>
<dbReference type="RefSeq" id="WP_188418736.1">
    <property type="nucleotide sequence ID" value="NZ_BMDO01000015.1"/>
</dbReference>
<dbReference type="InterPro" id="IPR029044">
    <property type="entry name" value="Nucleotide-diphossugar_trans"/>
</dbReference>
<keyword evidence="1" id="KW-0812">Transmembrane</keyword>
<proteinExistence type="predicted"/>
<sequence length="321" mass="36465">MLITVVVPTYRRPQLLNRCIKALLAQRFDKNQFEIIVVSDGPDADTQTMLNNWAGYDLPVLKFMPLPQKRGPAAARNHGWQNAAGQIIAFTDDDCIPDSHWLSEIAKHCHTNEDVAVTGKVIVPISEEPTDYELNISHLQTADFITANCACTKSALIKAGGFDERFSMAWREDSDLHFKLMNNAIPIKKIKTAIVTHPVREAVWGVSIKEQKKTMYDALLYKKYPKLYRKKIQSSPPILYYAIILVFVIMLIGFVSANTGVGLAGLITWLALTFYFTFKRLRNTRLTANHIAEMMVTSVIIPFISVYWQWYGAAKYKVLYI</sequence>
<feature type="transmembrane region" description="Helical" evidence="1">
    <location>
        <begin position="238"/>
        <end position="255"/>
    </location>
</feature>
<evidence type="ECO:0000259" key="2">
    <source>
        <dbReference type="Pfam" id="PF00535"/>
    </source>
</evidence>
<accession>A0A917N502</accession>
<gene>
    <name evidence="3" type="ORF">GCM10011425_38390</name>
</gene>
<reference evidence="3" key="2">
    <citation type="submission" date="2020-09" db="EMBL/GenBank/DDBJ databases">
        <authorList>
            <person name="Sun Q."/>
            <person name="Sedlacek I."/>
        </authorList>
    </citation>
    <scope>NUCLEOTIDE SEQUENCE</scope>
    <source>
        <strain evidence="3">CCM 8711</strain>
    </source>
</reference>
<feature type="domain" description="Glycosyltransferase 2-like" evidence="2">
    <location>
        <begin position="4"/>
        <end position="133"/>
    </location>
</feature>
<dbReference type="InterPro" id="IPR050834">
    <property type="entry name" value="Glycosyltransf_2"/>
</dbReference>
<dbReference type="Gene3D" id="3.90.550.10">
    <property type="entry name" value="Spore Coat Polysaccharide Biosynthesis Protein SpsA, Chain A"/>
    <property type="match status" value="1"/>
</dbReference>
<evidence type="ECO:0000256" key="1">
    <source>
        <dbReference type="SAM" id="Phobius"/>
    </source>
</evidence>
<keyword evidence="3" id="KW-0808">Transferase</keyword>
<dbReference type="GO" id="GO:0016740">
    <property type="term" value="F:transferase activity"/>
    <property type="evidence" value="ECO:0007669"/>
    <property type="project" value="UniProtKB-KW"/>
</dbReference>
<keyword evidence="1" id="KW-1133">Transmembrane helix</keyword>
<keyword evidence="4" id="KW-1185">Reference proteome</keyword>
<dbReference type="PANTHER" id="PTHR43685:SF3">
    <property type="entry name" value="SLR2126 PROTEIN"/>
    <property type="match status" value="1"/>
</dbReference>
<comment type="caution">
    <text evidence="3">The sequence shown here is derived from an EMBL/GenBank/DDBJ whole genome shotgun (WGS) entry which is preliminary data.</text>
</comment>
<dbReference type="EMBL" id="BMDO01000015">
    <property type="protein sequence ID" value="GGI52627.1"/>
    <property type="molecule type" value="Genomic_DNA"/>
</dbReference>
<reference evidence="3" key="1">
    <citation type="journal article" date="2014" name="Int. J. Syst. Evol. Microbiol.">
        <title>Complete genome sequence of Corynebacterium casei LMG S-19264T (=DSM 44701T), isolated from a smear-ripened cheese.</title>
        <authorList>
            <consortium name="US DOE Joint Genome Institute (JGI-PGF)"/>
            <person name="Walter F."/>
            <person name="Albersmeier A."/>
            <person name="Kalinowski J."/>
            <person name="Ruckert C."/>
        </authorList>
    </citation>
    <scope>NUCLEOTIDE SEQUENCE</scope>
    <source>
        <strain evidence="3">CCM 8711</strain>
    </source>
</reference>
<dbReference type="AlphaFoldDB" id="A0A917N502"/>
<dbReference type="CDD" id="cd00761">
    <property type="entry name" value="Glyco_tranf_GTA_type"/>
    <property type="match status" value="1"/>
</dbReference>
<evidence type="ECO:0000313" key="3">
    <source>
        <dbReference type="EMBL" id="GGI52627.1"/>
    </source>
</evidence>
<dbReference type="Proteomes" id="UP000662074">
    <property type="component" value="Unassembled WGS sequence"/>
</dbReference>
<name>A0A917N502_9SPHI</name>
<organism evidence="3 4">
    <name type="scientific">Mucilaginibacter galii</name>
    <dbReference type="NCBI Taxonomy" id="2005073"/>
    <lineage>
        <taxon>Bacteria</taxon>
        <taxon>Pseudomonadati</taxon>
        <taxon>Bacteroidota</taxon>
        <taxon>Sphingobacteriia</taxon>
        <taxon>Sphingobacteriales</taxon>
        <taxon>Sphingobacteriaceae</taxon>
        <taxon>Mucilaginibacter</taxon>
    </lineage>
</organism>
<evidence type="ECO:0000313" key="4">
    <source>
        <dbReference type="Proteomes" id="UP000662074"/>
    </source>
</evidence>
<dbReference type="SUPFAM" id="SSF53448">
    <property type="entry name" value="Nucleotide-diphospho-sugar transferases"/>
    <property type="match status" value="1"/>
</dbReference>